<evidence type="ECO:0000313" key="2">
    <source>
        <dbReference type="Proteomes" id="UP000006729"/>
    </source>
</evidence>
<proteinExistence type="predicted"/>
<dbReference type="PANTHER" id="PTHR48479:SF1">
    <property type="entry name" value="NAD(P)H-QUINONE OXIDOREDUCTASE SUBUNIT 6, CHLOROPLASTIC"/>
    <property type="match status" value="1"/>
</dbReference>
<organism evidence="1 2">
    <name type="scientific">Populus trichocarpa</name>
    <name type="common">Western balsam poplar</name>
    <name type="synonym">Populus balsamifera subsp. trichocarpa</name>
    <dbReference type="NCBI Taxonomy" id="3694"/>
    <lineage>
        <taxon>Eukaryota</taxon>
        <taxon>Viridiplantae</taxon>
        <taxon>Streptophyta</taxon>
        <taxon>Embryophyta</taxon>
        <taxon>Tracheophyta</taxon>
        <taxon>Spermatophyta</taxon>
        <taxon>Magnoliopsida</taxon>
        <taxon>eudicotyledons</taxon>
        <taxon>Gunneridae</taxon>
        <taxon>Pentapetalae</taxon>
        <taxon>rosids</taxon>
        <taxon>fabids</taxon>
        <taxon>Malpighiales</taxon>
        <taxon>Salicaceae</taxon>
        <taxon>Saliceae</taxon>
        <taxon>Populus</taxon>
    </lineage>
</organism>
<dbReference type="InterPro" id="IPR050290">
    <property type="entry name" value="NAD(P)H-Q_Oxidoreduct_6"/>
</dbReference>
<dbReference type="AlphaFoldDB" id="A0A2K2AX54"/>
<dbReference type="PANTHER" id="PTHR48479">
    <property type="entry name" value="NAD(P)H-QUINONE OXIDOREDUCTASE SUBUNIT 6, CHLOROPLASTIC"/>
    <property type="match status" value="1"/>
</dbReference>
<gene>
    <name evidence="1" type="ORF">POPTR_004G195500</name>
</gene>
<dbReference type="EMBL" id="CM009293">
    <property type="protein sequence ID" value="PNT42096.1"/>
    <property type="molecule type" value="Genomic_DNA"/>
</dbReference>
<sequence length="92" mass="10186">MFGGLFQTLKLVKMAFPILGEMFLAYFCLLSESKYGTSGNASPFVLLITIIPDTTWYGIIWTTRANQIIEQGLASNGQQIGIHLSTDFFSSI</sequence>
<name>A0A2K2AX54_POPTR</name>
<keyword evidence="2" id="KW-1185">Reference proteome</keyword>
<accession>A0A2K2AX54</accession>
<evidence type="ECO:0000313" key="1">
    <source>
        <dbReference type="EMBL" id="PNT42096.1"/>
    </source>
</evidence>
<reference evidence="1 2" key="1">
    <citation type="journal article" date="2006" name="Science">
        <title>The genome of black cottonwood, Populus trichocarpa (Torr. &amp; Gray).</title>
        <authorList>
            <person name="Tuskan G.A."/>
            <person name="Difazio S."/>
            <person name="Jansson S."/>
            <person name="Bohlmann J."/>
            <person name="Grigoriev I."/>
            <person name="Hellsten U."/>
            <person name="Putnam N."/>
            <person name="Ralph S."/>
            <person name="Rombauts S."/>
            <person name="Salamov A."/>
            <person name="Schein J."/>
            <person name="Sterck L."/>
            <person name="Aerts A."/>
            <person name="Bhalerao R.R."/>
            <person name="Bhalerao R.P."/>
            <person name="Blaudez D."/>
            <person name="Boerjan W."/>
            <person name="Brun A."/>
            <person name="Brunner A."/>
            <person name="Busov V."/>
            <person name="Campbell M."/>
            <person name="Carlson J."/>
            <person name="Chalot M."/>
            <person name="Chapman J."/>
            <person name="Chen G.L."/>
            <person name="Cooper D."/>
            <person name="Coutinho P.M."/>
            <person name="Couturier J."/>
            <person name="Covert S."/>
            <person name="Cronk Q."/>
            <person name="Cunningham R."/>
            <person name="Davis J."/>
            <person name="Degroeve S."/>
            <person name="Dejardin A."/>
            <person name="Depamphilis C."/>
            <person name="Detter J."/>
            <person name="Dirks B."/>
            <person name="Dubchak I."/>
            <person name="Duplessis S."/>
            <person name="Ehlting J."/>
            <person name="Ellis B."/>
            <person name="Gendler K."/>
            <person name="Goodstein D."/>
            <person name="Gribskov M."/>
            <person name="Grimwood J."/>
            <person name="Groover A."/>
            <person name="Gunter L."/>
            <person name="Hamberger B."/>
            <person name="Heinze B."/>
            <person name="Helariutta Y."/>
            <person name="Henrissat B."/>
            <person name="Holligan D."/>
            <person name="Holt R."/>
            <person name="Huang W."/>
            <person name="Islam-Faridi N."/>
            <person name="Jones S."/>
            <person name="Jones-Rhoades M."/>
            <person name="Jorgensen R."/>
            <person name="Joshi C."/>
            <person name="Kangasjarvi J."/>
            <person name="Karlsson J."/>
            <person name="Kelleher C."/>
            <person name="Kirkpatrick R."/>
            <person name="Kirst M."/>
            <person name="Kohler A."/>
            <person name="Kalluri U."/>
            <person name="Larimer F."/>
            <person name="Leebens-Mack J."/>
            <person name="Leple J.C."/>
            <person name="Locascio P."/>
            <person name="Lou Y."/>
            <person name="Lucas S."/>
            <person name="Martin F."/>
            <person name="Montanini B."/>
            <person name="Napoli C."/>
            <person name="Nelson D.R."/>
            <person name="Nelson C."/>
            <person name="Nieminen K."/>
            <person name="Nilsson O."/>
            <person name="Pereda V."/>
            <person name="Peter G."/>
            <person name="Philippe R."/>
            <person name="Pilate G."/>
            <person name="Poliakov A."/>
            <person name="Razumovskaya J."/>
            <person name="Richardson P."/>
            <person name="Rinaldi C."/>
            <person name="Ritland K."/>
            <person name="Rouze P."/>
            <person name="Ryaboy D."/>
            <person name="Schmutz J."/>
            <person name="Schrader J."/>
            <person name="Segerman B."/>
            <person name="Shin H."/>
            <person name="Siddiqui A."/>
            <person name="Sterky F."/>
            <person name="Terry A."/>
            <person name="Tsai C.J."/>
            <person name="Uberbacher E."/>
            <person name="Unneberg P."/>
            <person name="Vahala J."/>
            <person name="Wall K."/>
            <person name="Wessler S."/>
            <person name="Yang G."/>
            <person name="Yin T."/>
            <person name="Douglas C."/>
            <person name="Marra M."/>
            <person name="Sandberg G."/>
            <person name="Van de Peer Y."/>
            <person name="Rokhsar D."/>
        </authorList>
    </citation>
    <scope>NUCLEOTIDE SEQUENCE [LARGE SCALE GENOMIC DNA]</scope>
    <source>
        <strain evidence="2">cv. Nisqually</strain>
    </source>
</reference>
<dbReference type="InParanoid" id="A0A2K2AX54"/>
<protein>
    <submittedName>
        <fullName evidence="1">Uncharacterized protein</fullName>
    </submittedName>
</protein>
<dbReference type="Proteomes" id="UP000006729">
    <property type="component" value="Chromosome 4"/>
</dbReference>
<dbReference type="STRING" id="3694.A0A2K2AX54"/>